<keyword evidence="3" id="KW-1185">Reference proteome</keyword>
<sequence>MLRPASGSLHLPHEVLEHIIGFLWDDPSELARCCLVCRAFLFPALYHLKDYECCGRTTLGIQNRAALSGYARWFRLNRNKPFGEQNTYIDIVLAIVVIDDSRRPFAHLFPMILPGCNIPPTVSSLQFHCIDWSLTRPHSRFFDCLAFFTGITKLELTACCLRSAWDLRRTVAALPNLESLMLNNI</sequence>
<evidence type="ECO:0000313" key="3">
    <source>
        <dbReference type="Proteomes" id="UP000015241"/>
    </source>
</evidence>
<evidence type="ECO:0000259" key="1">
    <source>
        <dbReference type="Pfam" id="PF12937"/>
    </source>
</evidence>
<evidence type="ECO:0000313" key="2">
    <source>
        <dbReference type="EMBL" id="EPT01885.1"/>
    </source>
</evidence>
<dbReference type="InParanoid" id="S8FUH7"/>
<dbReference type="InterPro" id="IPR001810">
    <property type="entry name" value="F-box_dom"/>
</dbReference>
<name>S8FUH7_FOMSC</name>
<dbReference type="InterPro" id="IPR036047">
    <property type="entry name" value="F-box-like_dom_sf"/>
</dbReference>
<proteinExistence type="predicted"/>
<dbReference type="Proteomes" id="UP000015241">
    <property type="component" value="Unassembled WGS sequence"/>
</dbReference>
<dbReference type="HOGENOM" id="CLU_1464626_0_0_1"/>
<organism evidence="2 3">
    <name type="scientific">Fomitopsis schrenkii</name>
    <name type="common">Brown rot fungus</name>
    <dbReference type="NCBI Taxonomy" id="2126942"/>
    <lineage>
        <taxon>Eukaryota</taxon>
        <taxon>Fungi</taxon>
        <taxon>Dikarya</taxon>
        <taxon>Basidiomycota</taxon>
        <taxon>Agaricomycotina</taxon>
        <taxon>Agaricomycetes</taxon>
        <taxon>Polyporales</taxon>
        <taxon>Fomitopsis</taxon>
    </lineage>
</organism>
<feature type="domain" description="F-box" evidence="1">
    <location>
        <begin position="10"/>
        <end position="40"/>
    </location>
</feature>
<gene>
    <name evidence="2" type="ORF">FOMPIDRAFT_1119579</name>
</gene>
<dbReference type="Pfam" id="PF12937">
    <property type="entry name" value="F-box-like"/>
    <property type="match status" value="1"/>
</dbReference>
<dbReference type="EMBL" id="KE504139">
    <property type="protein sequence ID" value="EPT01885.1"/>
    <property type="molecule type" value="Genomic_DNA"/>
</dbReference>
<dbReference type="SUPFAM" id="SSF81383">
    <property type="entry name" value="F-box domain"/>
    <property type="match status" value="1"/>
</dbReference>
<feature type="non-terminal residue" evidence="2">
    <location>
        <position position="185"/>
    </location>
</feature>
<dbReference type="AlphaFoldDB" id="S8FUH7"/>
<dbReference type="OrthoDB" id="2921803at2759"/>
<accession>S8FUH7</accession>
<reference evidence="2 3" key="1">
    <citation type="journal article" date="2012" name="Science">
        <title>The Paleozoic origin of enzymatic lignin decomposition reconstructed from 31 fungal genomes.</title>
        <authorList>
            <person name="Floudas D."/>
            <person name="Binder M."/>
            <person name="Riley R."/>
            <person name="Barry K."/>
            <person name="Blanchette R.A."/>
            <person name="Henrissat B."/>
            <person name="Martinez A.T."/>
            <person name="Otillar R."/>
            <person name="Spatafora J.W."/>
            <person name="Yadav J.S."/>
            <person name="Aerts A."/>
            <person name="Benoit I."/>
            <person name="Boyd A."/>
            <person name="Carlson A."/>
            <person name="Copeland A."/>
            <person name="Coutinho P.M."/>
            <person name="de Vries R.P."/>
            <person name="Ferreira P."/>
            <person name="Findley K."/>
            <person name="Foster B."/>
            <person name="Gaskell J."/>
            <person name="Glotzer D."/>
            <person name="Gorecki P."/>
            <person name="Heitman J."/>
            <person name="Hesse C."/>
            <person name="Hori C."/>
            <person name="Igarashi K."/>
            <person name="Jurgens J.A."/>
            <person name="Kallen N."/>
            <person name="Kersten P."/>
            <person name="Kohler A."/>
            <person name="Kuees U."/>
            <person name="Kumar T.K.A."/>
            <person name="Kuo A."/>
            <person name="LaButti K."/>
            <person name="Larrondo L.F."/>
            <person name="Lindquist E."/>
            <person name="Ling A."/>
            <person name="Lombard V."/>
            <person name="Lucas S."/>
            <person name="Lundell T."/>
            <person name="Martin R."/>
            <person name="McLaughlin D.J."/>
            <person name="Morgenstern I."/>
            <person name="Morin E."/>
            <person name="Murat C."/>
            <person name="Nagy L.G."/>
            <person name="Nolan M."/>
            <person name="Ohm R.A."/>
            <person name="Patyshakuliyeva A."/>
            <person name="Rokas A."/>
            <person name="Ruiz-Duenas F.J."/>
            <person name="Sabat G."/>
            <person name="Salamov A."/>
            <person name="Samejima M."/>
            <person name="Schmutz J."/>
            <person name="Slot J.C."/>
            <person name="St John F."/>
            <person name="Stenlid J."/>
            <person name="Sun H."/>
            <person name="Sun S."/>
            <person name="Syed K."/>
            <person name="Tsang A."/>
            <person name="Wiebenga A."/>
            <person name="Young D."/>
            <person name="Pisabarro A."/>
            <person name="Eastwood D.C."/>
            <person name="Martin F."/>
            <person name="Cullen D."/>
            <person name="Grigoriev I.V."/>
            <person name="Hibbett D.S."/>
        </authorList>
    </citation>
    <scope>NUCLEOTIDE SEQUENCE</scope>
    <source>
        <strain evidence="3">FP-58527</strain>
    </source>
</reference>
<dbReference type="CDD" id="cd09917">
    <property type="entry name" value="F-box_SF"/>
    <property type="match status" value="1"/>
</dbReference>
<protein>
    <recommendedName>
        <fullName evidence="1">F-box domain-containing protein</fullName>
    </recommendedName>
</protein>
<dbReference type="Gene3D" id="1.20.1280.50">
    <property type="match status" value="1"/>
</dbReference>